<feature type="non-terminal residue" evidence="4">
    <location>
        <position position="153"/>
    </location>
</feature>
<dbReference type="OrthoDB" id="192326at2759"/>
<dbReference type="EMBL" id="GG663751">
    <property type="protein sequence ID" value="EEH51475.1"/>
    <property type="molecule type" value="Genomic_DNA"/>
</dbReference>
<proteinExistence type="predicted"/>
<dbReference type="GO" id="GO:0009536">
    <property type="term" value="C:plastid"/>
    <property type="evidence" value="ECO:0007669"/>
    <property type="project" value="UniProtKB-SubCell"/>
</dbReference>
<evidence type="ECO:0000256" key="2">
    <source>
        <dbReference type="ARBA" id="ARBA00022640"/>
    </source>
</evidence>
<organism evidence="5">
    <name type="scientific">Micromonas pusilla (strain CCMP1545)</name>
    <name type="common">Picoplanktonic green alga</name>
    <dbReference type="NCBI Taxonomy" id="564608"/>
    <lineage>
        <taxon>Eukaryota</taxon>
        <taxon>Viridiplantae</taxon>
        <taxon>Chlorophyta</taxon>
        <taxon>Mamiellophyceae</taxon>
        <taxon>Mamiellales</taxon>
        <taxon>Mamiellaceae</taxon>
        <taxon>Micromonas</taxon>
    </lineage>
</organism>
<evidence type="ECO:0000313" key="4">
    <source>
        <dbReference type="EMBL" id="EEH51475.1"/>
    </source>
</evidence>
<gene>
    <name evidence="4" type="ORF">MICPUCDRAFT_8286</name>
</gene>
<name>C1N977_MICPC</name>
<feature type="transmembrane region" description="Helical" evidence="3">
    <location>
        <begin position="65"/>
        <end position="87"/>
    </location>
</feature>
<keyword evidence="3" id="KW-0812">Transmembrane</keyword>
<evidence type="ECO:0000256" key="3">
    <source>
        <dbReference type="SAM" id="Phobius"/>
    </source>
</evidence>
<sequence>ARCPVPIDQRPSSQLREIQESALLGWGGLELKWYLFRLGLLGTFFYFVIAYPIAVYSYDPATQPVEAIICALVGSLTATAAFALLIYTNWSYVRDRLLSATVEYEETGWYDGQTYVKDQEMLARDRLLGTYTVRPIVERLRKTLLACGAGVFV</sequence>
<dbReference type="eggNOG" id="ENOG502QS25">
    <property type="taxonomic scope" value="Eukaryota"/>
</dbReference>
<keyword evidence="5" id="KW-1185">Reference proteome</keyword>
<keyword evidence="3" id="KW-1133">Transmembrane helix</keyword>
<dbReference type="InterPro" id="IPR009631">
    <property type="entry name" value="CGLD27-like"/>
</dbReference>
<feature type="non-terminal residue" evidence="4">
    <location>
        <position position="1"/>
    </location>
</feature>
<dbReference type="GeneID" id="9690011"/>
<dbReference type="STRING" id="564608.C1N977"/>
<dbReference type="AlphaFoldDB" id="C1N977"/>
<evidence type="ECO:0000256" key="1">
    <source>
        <dbReference type="ARBA" id="ARBA00004474"/>
    </source>
</evidence>
<dbReference type="RefSeq" id="XP_003064570.1">
    <property type="nucleotide sequence ID" value="XM_003064524.1"/>
</dbReference>
<protein>
    <submittedName>
        <fullName evidence="4">Predicted protein</fullName>
    </submittedName>
</protein>
<dbReference type="PANTHER" id="PTHR34214:SF3">
    <property type="entry name" value="PROTEIN CONSERVED IN THE GREEN LINEAGE AND DIATOMS 27, CHLOROPLASTIC"/>
    <property type="match status" value="1"/>
</dbReference>
<comment type="subcellular location">
    <subcellularLocation>
        <location evidence="1">Plastid</location>
    </subcellularLocation>
</comment>
<evidence type="ECO:0000313" key="5">
    <source>
        <dbReference type="Proteomes" id="UP000001876"/>
    </source>
</evidence>
<dbReference type="OMA" id="YDGQTWE"/>
<dbReference type="KEGG" id="mpp:MICPUCDRAFT_8286"/>
<keyword evidence="2" id="KW-0934">Plastid</keyword>
<keyword evidence="3" id="KW-0472">Membrane</keyword>
<dbReference type="PANTHER" id="PTHR34214">
    <property type="match status" value="1"/>
</dbReference>
<accession>C1N977</accession>
<reference evidence="4 5" key="1">
    <citation type="journal article" date="2009" name="Science">
        <title>Green evolution and dynamic adaptations revealed by genomes of the marine picoeukaryotes Micromonas.</title>
        <authorList>
            <person name="Worden A.Z."/>
            <person name="Lee J.H."/>
            <person name="Mock T."/>
            <person name="Rouze P."/>
            <person name="Simmons M.P."/>
            <person name="Aerts A.L."/>
            <person name="Allen A.E."/>
            <person name="Cuvelier M.L."/>
            <person name="Derelle E."/>
            <person name="Everett M.V."/>
            <person name="Foulon E."/>
            <person name="Grimwood J."/>
            <person name="Gundlach H."/>
            <person name="Henrissat B."/>
            <person name="Napoli C."/>
            <person name="McDonald S.M."/>
            <person name="Parker M.S."/>
            <person name="Rombauts S."/>
            <person name="Salamov A."/>
            <person name="Von Dassow P."/>
            <person name="Badger J.H."/>
            <person name="Coutinho P.M."/>
            <person name="Demir E."/>
            <person name="Dubchak I."/>
            <person name="Gentemann C."/>
            <person name="Eikrem W."/>
            <person name="Gready J.E."/>
            <person name="John U."/>
            <person name="Lanier W."/>
            <person name="Lindquist E.A."/>
            <person name="Lucas S."/>
            <person name="Mayer K.F."/>
            <person name="Moreau H."/>
            <person name="Not F."/>
            <person name="Otillar R."/>
            <person name="Panaud O."/>
            <person name="Pangilinan J."/>
            <person name="Paulsen I."/>
            <person name="Piegu B."/>
            <person name="Poliakov A."/>
            <person name="Robbens S."/>
            <person name="Schmutz J."/>
            <person name="Toulza E."/>
            <person name="Wyss T."/>
            <person name="Zelensky A."/>
            <person name="Zhou K."/>
            <person name="Armbrust E.V."/>
            <person name="Bhattacharya D."/>
            <person name="Goodenough U.W."/>
            <person name="Van de Peer Y."/>
            <person name="Grigoriev I.V."/>
        </authorList>
    </citation>
    <scope>NUCLEOTIDE SEQUENCE [LARGE SCALE GENOMIC DNA]</scope>
    <source>
        <strain evidence="4 5">CCMP1545</strain>
    </source>
</reference>
<feature type="transmembrane region" description="Helical" evidence="3">
    <location>
        <begin position="34"/>
        <end position="53"/>
    </location>
</feature>
<dbReference type="Proteomes" id="UP000001876">
    <property type="component" value="Unassembled WGS sequence"/>
</dbReference>
<dbReference type="Pfam" id="PF06799">
    <property type="entry name" value="CGLD27-like"/>
    <property type="match status" value="1"/>
</dbReference>